<dbReference type="Pfam" id="PF01904">
    <property type="entry name" value="DUF72"/>
    <property type="match status" value="1"/>
</dbReference>
<organism evidence="1 2">
    <name type="scientific">Dokdonella ginsengisoli</name>
    <dbReference type="NCBI Taxonomy" id="363846"/>
    <lineage>
        <taxon>Bacteria</taxon>
        <taxon>Pseudomonadati</taxon>
        <taxon>Pseudomonadota</taxon>
        <taxon>Gammaproteobacteria</taxon>
        <taxon>Lysobacterales</taxon>
        <taxon>Rhodanobacteraceae</taxon>
        <taxon>Dokdonella</taxon>
    </lineage>
</organism>
<comment type="caution">
    <text evidence="1">The sequence shown here is derived from an EMBL/GenBank/DDBJ whole genome shotgun (WGS) entry which is preliminary data.</text>
</comment>
<reference evidence="2" key="1">
    <citation type="journal article" date="2019" name="Int. J. Syst. Evol. Microbiol.">
        <title>The Global Catalogue of Microorganisms (GCM) 10K type strain sequencing project: providing services to taxonomists for standard genome sequencing and annotation.</title>
        <authorList>
            <consortium name="The Broad Institute Genomics Platform"/>
            <consortium name="The Broad Institute Genome Sequencing Center for Infectious Disease"/>
            <person name="Wu L."/>
            <person name="Ma J."/>
        </authorList>
    </citation>
    <scope>NUCLEOTIDE SEQUENCE [LARGE SCALE GENOMIC DNA]</scope>
    <source>
        <strain evidence="2">CCUG 30340</strain>
    </source>
</reference>
<proteinExistence type="predicted"/>
<dbReference type="PANTHER" id="PTHR30348">
    <property type="entry name" value="UNCHARACTERIZED PROTEIN YECE"/>
    <property type="match status" value="1"/>
</dbReference>
<evidence type="ECO:0000313" key="2">
    <source>
        <dbReference type="Proteomes" id="UP001595886"/>
    </source>
</evidence>
<dbReference type="EMBL" id="JBHSHD010000010">
    <property type="protein sequence ID" value="MFC4821575.1"/>
    <property type="molecule type" value="Genomic_DNA"/>
</dbReference>
<keyword evidence="2" id="KW-1185">Reference proteome</keyword>
<accession>A0ABV9QW54</accession>
<dbReference type="SUPFAM" id="SSF117396">
    <property type="entry name" value="TM1631-like"/>
    <property type="match status" value="1"/>
</dbReference>
<dbReference type="InterPro" id="IPR002763">
    <property type="entry name" value="DUF72"/>
</dbReference>
<dbReference type="Proteomes" id="UP001595886">
    <property type="component" value="Unassembled WGS sequence"/>
</dbReference>
<protein>
    <submittedName>
        <fullName evidence="1">DUF72 domain-containing protein</fullName>
    </submittedName>
</protein>
<evidence type="ECO:0000313" key="1">
    <source>
        <dbReference type="EMBL" id="MFC4821575.1"/>
    </source>
</evidence>
<dbReference type="RefSeq" id="WP_380021852.1">
    <property type="nucleotide sequence ID" value="NZ_JBHSHD010000010.1"/>
</dbReference>
<dbReference type="InterPro" id="IPR036520">
    <property type="entry name" value="UPF0759_sf"/>
</dbReference>
<dbReference type="PANTHER" id="PTHR30348:SF14">
    <property type="entry name" value="BLR8050 PROTEIN"/>
    <property type="match status" value="1"/>
</dbReference>
<sequence>MTTAIFPNTTPILRIGCAGWSLPAPPEHLRAQARSQLQRYADQFDTVEINSSFYRPHRPATYARWAQSVPDDFRFSAKLPRTISHQRRLKECAAELEAFLAGVTELGEKLGMLLLQLPPTLAFDASVAERFFADLRERHAGAVACEPRHVSWFTLEAERLLRAFSIARVGADPARVPRAAVPGGDHRIEYLRLHGSPRMYYDAYDEAALERVARRLSRCTTVTRERWCLFDNTALGAAQVDAVRLQRLLGLNR</sequence>
<name>A0ABV9QW54_9GAMM</name>
<gene>
    <name evidence="1" type="ORF">ACFO6Q_14670</name>
</gene>
<dbReference type="Gene3D" id="3.20.20.410">
    <property type="entry name" value="Protein of unknown function UPF0759"/>
    <property type="match status" value="1"/>
</dbReference>